<name>A0ABN3MTC0_STRLO</name>
<gene>
    <name evidence="2" type="ORF">GCM10010276_62270</name>
</gene>
<reference evidence="2 3" key="1">
    <citation type="journal article" date="2019" name="Int. J. Syst. Evol. Microbiol.">
        <title>The Global Catalogue of Microorganisms (GCM) 10K type strain sequencing project: providing services to taxonomists for standard genome sequencing and annotation.</title>
        <authorList>
            <consortium name="The Broad Institute Genomics Platform"/>
            <consortium name="The Broad Institute Genome Sequencing Center for Infectious Disease"/>
            <person name="Wu L."/>
            <person name="Ma J."/>
        </authorList>
    </citation>
    <scope>NUCLEOTIDE SEQUENCE [LARGE SCALE GENOMIC DNA]</scope>
    <source>
        <strain evidence="2 3">JCM 4395</strain>
    </source>
</reference>
<comment type="caution">
    <text evidence="2">The sequence shown here is derived from an EMBL/GenBank/DDBJ whole genome shotgun (WGS) entry which is preliminary data.</text>
</comment>
<evidence type="ECO:0000256" key="1">
    <source>
        <dbReference type="SAM" id="MobiDB-lite"/>
    </source>
</evidence>
<organism evidence="2 3">
    <name type="scientific">Streptomyces longisporus</name>
    <dbReference type="NCBI Taxonomy" id="1948"/>
    <lineage>
        <taxon>Bacteria</taxon>
        <taxon>Bacillati</taxon>
        <taxon>Actinomycetota</taxon>
        <taxon>Actinomycetes</taxon>
        <taxon>Kitasatosporales</taxon>
        <taxon>Streptomycetaceae</taxon>
        <taxon>Streptomyces</taxon>
    </lineage>
</organism>
<feature type="region of interest" description="Disordered" evidence="1">
    <location>
        <begin position="40"/>
        <end position="112"/>
    </location>
</feature>
<evidence type="ECO:0000313" key="2">
    <source>
        <dbReference type="EMBL" id="GAA2508386.1"/>
    </source>
</evidence>
<sequence length="112" mass="11932">MYRAASSTYYAKDARTYGCSGNEKVTRVPHGGCGAVGLVTRTSERGAPDPRPMTAPPRSPRPRTPPAYNSTIRPAWFFRSQRSRPPGGLALGAAIPPGSHTRAAVRPGGPWT</sequence>
<feature type="compositionally biased region" description="Pro residues" evidence="1">
    <location>
        <begin position="49"/>
        <end position="65"/>
    </location>
</feature>
<feature type="compositionally biased region" description="Low complexity" evidence="1">
    <location>
        <begin position="85"/>
        <end position="98"/>
    </location>
</feature>
<evidence type="ECO:0000313" key="3">
    <source>
        <dbReference type="Proteomes" id="UP001501777"/>
    </source>
</evidence>
<proteinExistence type="predicted"/>
<accession>A0ABN3MTC0</accession>
<protein>
    <submittedName>
        <fullName evidence="2">Uncharacterized protein</fullName>
    </submittedName>
</protein>
<keyword evidence="3" id="KW-1185">Reference proteome</keyword>
<dbReference type="Proteomes" id="UP001501777">
    <property type="component" value="Unassembled WGS sequence"/>
</dbReference>
<dbReference type="EMBL" id="BAAASG010000015">
    <property type="protein sequence ID" value="GAA2508386.1"/>
    <property type="molecule type" value="Genomic_DNA"/>
</dbReference>